<dbReference type="InterPro" id="IPR000835">
    <property type="entry name" value="HTH_MarR-typ"/>
</dbReference>
<dbReference type="PANTHER" id="PTHR33164:SF99">
    <property type="entry name" value="MARR FAMILY REGULATORY PROTEIN"/>
    <property type="match status" value="1"/>
</dbReference>
<dbReference type="PROSITE" id="PS50995">
    <property type="entry name" value="HTH_MARR_2"/>
    <property type="match status" value="1"/>
</dbReference>
<sequence>MATKWLSPAEMRAWRAYIETTHQLQAALEHGLTPHQLSLGDYEVLVLLSEAPEGQVRMCDLSERLSLSPSGLTRRLDGLVKAGYVSRAQCTNDRRVTFASITPTGLAAFKAAVADHVRSVRTHLIDRLTPAQIEALGDIFIAVGAGLAETPKGTR</sequence>
<dbReference type="Pfam" id="PF01047">
    <property type="entry name" value="MarR"/>
    <property type="match status" value="1"/>
</dbReference>
<dbReference type="InterPro" id="IPR039422">
    <property type="entry name" value="MarR/SlyA-like"/>
</dbReference>
<organism evidence="2">
    <name type="scientific">freshwater metagenome</name>
    <dbReference type="NCBI Taxonomy" id="449393"/>
    <lineage>
        <taxon>unclassified sequences</taxon>
        <taxon>metagenomes</taxon>
        <taxon>ecological metagenomes</taxon>
    </lineage>
</organism>
<protein>
    <submittedName>
        <fullName evidence="2">Unannotated protein</fullName>
    </submittedName>
</protein>
<accession>A0A6J6YSF9</accession>
<dbReference type="EMBL" id="CAFAAI010000311">
    <property type="protein sequence ID" value="CAB4811233.1"/>
    <property type="molecule type" value="Genomic_DNA"/>
</dbReference>
<dbReference type="SUPFAM" id="SSF46785">
    <property type="entry name" value="Winged helix' DNA-binding domain"/>
    <property type="match status" value="1"/>
</dbReference>
<dbReference type="PANTHER" id="PTHR33164">
    <property type="entry name" value="TRANSCRIPTIONAL REGULATOR, MARR FAMILY"/>
    <property type="match status" value="1"/>
</dbReference>
<evidence type="ECO:0000259" key="1">
    <source>
        <dbReference type="PROSITE" id="PS50995"/>
    </source>
</evidence>
<evidence type="ECO:0000313" key="2">
    <source>
        <dbReference type="EMBL" id="CAB4811233.1"/>
    </source>
</evidence>
<dbReference type="GO" id="GO:0006950">
    <property type="term" value="P:response to stress"/>
    <property type="evidence" value="ECO:0007669"/>
    <property type="project" value="TreeGrafter"/>
</dbReference>
<dbReference type="InterPro" id="IPR036390">
    <property type="entry name" value="WH_DNA-bd_sf"/>
</dbReference>
<reference evidence="2" key="1">
    <citation type="submission" date="2020-05" db="EMBL/GenBank/DDBJ databases">
        <authorList>
            <person name="Chiriac C."/>
            <person name="Salcher M."/>
            <person name="Ghai R."/>
            <person name="Kavagutti S V."/>
        </authorList>
    </citation>
    <scope>NUCLEOTIDE SEQUENCE</scope>
</reference>
<dbReference type="Gene3D" id="1.10.10.10">
    <property type="entry name" value="Winged helix-like DNA-binding domain superfamily/Winged helix DNA-binding domain"/>
    <property type="match status" value="1"/>
</dbReference>
<dbReference type="AlphaFoldDB" id="A0A6J6YSF9"/>
<dbReference type="InterPro" id="IPR036388">
    <property type="entry name" value="WH-like_DNA-bd_sf"/>
</dbReference>
<name>A0A6J6YSF9_9ZZZZ</name>
<feature type="domain" description="HTH marR-type" evidence="1">
    <location>
        <begin position="1"/>
        <end position="145"/>
    </location>
</feature>
<proteinExistence type="predicted"/>
<dbReference type="PRINTS" id="PR00598">
    <property type="entry name" value="HTHMARR"/>
</dbReference>
<dbReference type="SMART" id="SM00347">
    <property type="entry name" value="HTH_MARR"/>
    <property type="match status" value="1"/>
</dbReference>
<dbReference type="GO" id="GO:0003700">
    <property type="term" value="F:DNA-binding transcription factor activity"/>
    <property type="evidence" value="ECO:0007669"/>
    <property type="project" value="InterPro"/>
</dbReference>
<gene>
    <name evidence="2" type="ORF">UFOPK2992_01595</name>
</gene>